<comment type="similarity">
    <text evidence="4">Belongs to the methyl-accepting chemotaxis (MCP) protein family.</text>
</comment>
<dbReference type="SMART" id="SM00283">
    <property type="entry name" value="MA"/>
    <property type="match status" value="1"/>
</dbReference>
<keyword evidence="6" id="KW-1133">Transmembrane helix</keyword>
<comment type="subcellular location">
    <subcellularLocation>
        <location evidence="1">Cell inner membrane</location>
        <topology evidence="1">Multi-pass membrane protein</topology>
    </subcellularLocation>
</comment>
<dbReference type="InterPro" id="IPR004089">
    <property type="entry name" value="MCPsignal_dom"/>
</dbReference>
<comment type="caution">
    <text evidence="10">The sequence shown here is derived from an EMBL/GenBank/DDBJ whole genome shotgun (WGS) entry which is preliminary data.</text>
</comment>
<evidence type="ECO:0000256" key="3">
    <source>
        <dbReference type="ARBA" id="ARBA00023224"/>
    </source>
</evidence>
<feature type="transmembrane region" description="Helical" evidence="6">
    <location>
        <begin position="306"/>
        <end position="325"/>
    </location>
</feature>
<keyword evidence="3 5" id="KW-0807">Transducer</keyword>
<dbReference type="SMART" id="SM00304">
    <property type="entry name" value="HAMP"/>
    <property type="match status" value="1"/>
</dbReference>
<keyword evidence="6" id="KW-0472">Membrane</keyword>
<feature type="domain" description="T-SNARE coiled-coil homology" evidence="8">
    <location>
        <begin position="572"/>
        <end position="634"/>
    </location>
</feature>
<dbReference type="GO" id="GO:0005886">
    <property type="term" value="C:plasma membrane"/>
    <property type="evidence" value="ECO:0007669"/>
    <property type="project" value="UniProtKB-SubCell"/>
</dbReference>
<dbReference type="InterPro" id="IPR000727">
    <property type="entry name" value="T_SNARE_dom"/>
</dbReference>
<gene>
    <name evidence="10" type="ORF">A3843_00340</name>
</gene>
<dbReference type="CDD" id="cd06225">
    <property type="entry name" value="HAMP"/>
    <property type="match status" value="1"/>
</dbReference>
<dbReference type="PROSITE" id="PS50192">
    <property type="entry name" value="T_SNARE"/>
    <property type="match status" value="1"/>
</dbReference>
<dbReference type="Proteomes" id="UP000185783">
    <property type="component" value="Unassembled WGS sequence"/>
</dbReference>
<dbReference type="GO" id="GO:0007165">
    <property type="term" value="P:signal transduction"/>
    <property type="evidence" value="ECO:0007669"/>
    <property type="project" value="UniProtKB-KW"/>
</dbReference>
<dbReference type="InterPro" id="IPR003660">
    <property type="entry name" value="HAMP_dom"/>
</dbReference>
<evidence type="ECO:0000259" key="9">
    <source>
        <dbReference type="PROSITE" id="PS50885"/>
    </source>
</evidence>
<evidence type="ECO:0000256" key="5">
    <source>
        <dbReference type="PROSITE-ProRule" id="PRU00284"/>
    </source>
</evidence>
<dbReference type="EMBL" id="LVVZ01000045">
    <property type="protein sequence ID" value="OKL42389.1"/>
    <property type="molecule type" value="Genomic_DNA"/>
</dbReference>
<keyword evidence="2" id="KW-1003">Cell membrane</keyword>
<dbReference type="Pfam" id="PF00672">
    <property type="entry name" value="HAMP"/>
    <property type="match status" value="1"/>
</dbReference>
<evidence type="ECO:0000313" key="11">
    <source>
        <dbReference type="Proteomes" id="UP000185783"/>
    </source>
</evidence>
<protein>
    <submittedName>
        <fullName evidence="10">Chemotaxis protein</fullName>
    </submittedName>
</protein>
<accession>A0A1U7JCB9</accession>
<feature type="domain" description="HAMP" evidence="9">
    <location>
        <begin position="327"/>
        <end position="380"/>
    </location>
</feature>
<reference evidence="10 11" key="1">
    <citation type="submission" date="2016-03" db="EMBL/GenBank/DDBJ databases">
        <title>Genome sequence of Nesiotobacter sp. nov., a moderately halophilic alphaproteobacterium isolated from the Yellow Sea, China.</title>
        <authorList>
            <person name="Zhang G."/>
            <person name="Zhang R."/>
        </authorList>
    </citation>
    <scope>NUCLEOTIDE SEQUENCE [LARGE SCALE GENOMIC DNA]</scope>
    <source>
        <strain evidence="10 11">WB1-6</strain>
    </source>
</reference>
<evidence type="ECO:0000256" key="4">
    <source>
        <dbReference type="ARBA" id="ARBA00029447"/>
    </source>
</evidence>
<evidence type="ECO:0000259" key="8">
    <source>
        <dbReference type="PROSITE" id="PS50192"/>
    </source>
</evidence>
<dbReference type="Gene3D" id="6.10.340.10">
    <property type="match status" value="1"/>
</dbReference>
<feature type="transmembrane region" description="Helical" evidence="6">
    <location>
        <begin position="7"/>
        <end position="31"/>
    </location>
</feature>
<organism evidence="10 11">
    <name type="scientific">Pseudovibrio exalbescens</name>
    <dbReference type="NCBI Taxonomy" id="197461"/>
    <lineage>
        <taxon>Bacteria</taxon>
        <taxon>Pseudomonadati</taxon>
        <taxon>Pseudomonadota</taxon>
        <taxon>Alphaproteobacteria</taxon>
        <taxon>Hyphomicrobiales</taxon>
        <taxon>Stappiaceae</taxon>
        <taxon>Pseudovibrio</taxon>
    </lineage>
</organism>
<evidence type="ECO:0000256" key="2">
    <source>
        <dbReference type="ARBA" id="ARBA00022519"/>
    </source>
</evidence>
<keyword evidence="2" id="KW-0997">Cell inner membrane</keyword>
<proteinExistence type="inferred from homology"/>
<dbReference type="AlphaFoldDB" id="A0A1U7JCB9"/>
<dbReference type="Pfam" id="PF22673">
    <property type="entry name" value="MCP-like_PDC_1"/>
    <property type="match status" value="1"/>
</dbReference>
<dbReference type="PROSITE" id="PS50885">
    <property type="entry name" value="HAMP"/>
    <property type="match status" value="1"/>
</dbReference>
<name>A0A1U7JCB9_9HYPH</name>
<dbReference type="PANTHER" id="PTHR32089">
    <property type="entry name" value="METHYL-ACCEPTING CHEMOTAXIS PROTEIN MCPB"/>
    <property type="match status" value="1"/>
</dbReference>
<dbReference type="CDD" id="cd12913">
    <property type="entry name" value="PDC1_MCP_like"/>
    <property type="match status" value="1"/>
</dbReference>
<evidence type="ECO:0000256" key="1">
    <source>
        <dbReference type="ARBA" id="ARBA00004429"/>
    </source>
</evidence>
<feature type="domain" description="Methyl-accepting transducer" evidence="7">
    <location>
        <begin position="413"/>
        <end position="656"/>
    </location>
</feature>
<keyword evidence="6" id="KW-0812">Transmembrane</keyword>
<dbReference type="PANTHER" id="PTHR32089:SF112">
    <property type="entry name" value="LYSOZYME-LIKE PROTEIN-RELATED"/>
    <property type="match status" value="1"/>
</dbReference>
<keyword evidence="11" id="KW-1185">Reference proteome</keyword>
<evidence type="ECO:0000259" key="7">
    <source>
        <dbReference type="PROSITE" id="PS50111"/>
    </source>
</evidence>
<dbReference type="RefSeq" id="WP_028482171.1">
    <property type="nucleotide sequence ID" value="NZ_LVVZ01000045.1"/>
</dbReference>
<dbReference type="Gene3D" id="1.10.287.950">
    <property type="entry name" value="Methyl-accepting chemotaxis protein"/>
    <property type="match status" value="1"/>
</dbReference>
<sequence>MSLRLRLFASASAVFIVGFVALITVITMLMARNADHAGEELILENAAAQTYQAQQIIRAPQLMAASFADTASAFIQSGNVSRAQLVESAMAYFDQHKTLNGFLLVLQPDQLGTDASHAGEKYSGTDGRLNLALTRKSSGIDWRDVSTTDASAKGWYDAALQQRAPVITAPYSFETDGKTTRAVTASTPIFSQNGSPIGVAATDIYLGELAKTYEGSRRFETGGVGIVSQNGTWVSHSDPELLGKQVRSEISQLVSRAQNGVQVFKTEGRRIAVQPFKVAGTLTQWYSVIAVDEAELLAEANSTRNMAILTAVLCLIVGTGVMWLVGSSIAKPIMRTTERMNALTEGDTATPVDYIERKDEIGQMAKALEVFVENAVERERLQGESEQEQLARLQRQKRIDQLIAEFDASIQESLTTVSQNSLELEETAKVLTGIAESTSERTTMAAASSEEASTNVQTVASAAEELAASIDEISRQVGHTQGVVGNATETTQTTNDKVASLDQAAQRIGEVVTLIQAIAEQTNLLALNATIEAARAGEAGKGFAVVAAEVKELANQTSKATEEISSQIVGIQGSSKEAVEAIGEIAKTMGNVNDITQSIAAAVEQQGAATTEISDNVQQAAEGTRNVAENMSGVTASASETSATASQVLSASETLKSQADSLQATIATFLREVRSA</sequence>
<evidence type="ECO:0000256" key="6">
    <source>
        <dbReference type="SAM" id="Phobius"/>
    </source>
</evidence>
<dbReference type="PROSITE" id="PS50111">
    <property type="entry name" value="CHEMOTAXIS_TRANSDUC_2"/>
    <property type="match status" value="1"/>
</dbReference>
<dbReference type="Gene3D" id="3.30.450.20">
    <property type="entry name" value="PAS domain"/>
    <property type="match status" value="1"/>
</dbReference>
<dbReference type="SUPFAM" id="SSF58104">
    <property type="entry name" value="Methyl-accepting chemotaxis protein (MCP) signaling domain"/>
    <property type="match status" value="1"/>
</dbReference>
<dbReference type="STRING" id="197461.A3843_00340"/>
<evidence type="ECO:0000313" key="10">
    <source>
        <dbReference type="EMBL" id="OKL42389.1"/>
    </source>
</evidence>
<dbReference type="Pfam" id="PF00015">
    <property type="entry name" value="MCPsignal"/>
    <property type="match status" value="1"/>
</dbReference>